<dbReference type="InterPro" id="IPR019752">
    <property type="entry name" value="Pyrv/ketoisovalerate_OxRed_cat"/>
</dbReference>
<gene>
    <name evidence="3" type="ORF">S01H1_04583</name>
</gene>
<keyword evidence="1" id="KW-0560">Oxidoreductase</keyword>
<comment type="caution">
    <text evidence="3">The sequence shown here is derived from an EMBL/GenBank/DDBJ whole genome shotgun (WGS) entry which is preliminary data.</text>
</comment>
<proteinExistence type="predicted"/>
<dbReference type="InterPro" id="IPR002869">
    <property type="entry name" value="Pyrv_flavodox_OxRed_cen"/>
</dbReference>
<organism evidence="3">
    <name type="scientific">marine sediment metagenome</name>
    <dbReference type="NCBI Taxonomy" id="412755"/>
    <lineage>
        <taxon>unclassified sequences</taxon>
        <taxon>metagenomes</taxon>
        <taxon>ecological metagenomes</taxon>
    </lineage>
</organism>
<evidence type="ECO:0000259" key="2">
    <source>
        <dbReference type="Pfam" id="PF01558"/>
    </source>
</evidence>
<dbReference type="PANTHER" id="PTHR43366:SF1">
    <property type="entry name" value="PYRUVATE SYNTHASE SUBUNIT PORC"/>
    <property type="match status" value="1"/>
</dbReference>
<evidence type="ECO:0000313" key="3">
    <source>
        <dbReference type="EMBL" id="GAF85008.1"/>
    </source>
</evidence>
<accession>X0SV05</accession>
<evidence type="ECO:0000256" key="1">
    <source>
        <dbReference type="ARBA" id="ARBA00023002"/>
    </source>
</evidence>
<protein>
    <recommendedName>
        <fullName evidence="2">Pyruvate/ketoisovalerate oxidoreductase catalytic domain-containing protein</fullName>
    </recommendedName>
</protein>
<feature type="domain" description="Pyruvate/ketoisovalerate oxidoreductase catalytic" evidence="2">
    <location>
        <begin position="14"/>
        <end position="186"/>
    </location>
</feature>
<dbReference type="SUPFAM" id="SSF53323">
    <property type="entry name" value="Pyruvate-ferredoxin oxidoreductase, PFOR, domain III"/>
    <property type="match status" value="1"/>
</dbReference>
<dbReference type="Gene3D" id="3.40.920.10">
    <property type="entry name" value="Pyruvate-ferredoxin oxidoreductase, PFOR, domain III"/>
    <property type="match status" value="1"/>
</dbReference>
<dbReference type="EMBL" id="BARS01002413">
    <property type="protein sequence ID" value="GAF85008.1"/>
    <property type="molecule type" value="Genomic_DNA"/>
</dbReference>
<sequence>MSEKMTEIRWHGRGGQGAKTAATLIAQLAIQEGKFSQGFPEYGPERMGAPIRGYTRISDGQIRVHSPITRPDISVVLDPTLLETVNVCEGLTENGIVIVNTTDSPKELKKRLGLKDGRVFTIDATRISIEEIGKPIPNTPMMGALIKATGILKIETVISGIEKKFGKKFGEKVVQGNINAIKRGYEEVKSE</sequence>
<dbReference type="InterPro" id="IPR011894">
    <property type="entry name" value="PorC_KorC"/>
</dbReference>
<dbReference type="NCBIfam" id="TIGR02175">
    <property type="entry name" value="PorC_KorC"/>
    <property type="match status" value="1"/>
</dbReference>
<reference evidence="3" key="1">
    <citation type="journal article" date="2014" name="Front. Microbiol.">
        <title>High frequency of phylogenetically diverse reductive dehalogenase-homologous genes in deep subseafloor sedimentary metagenomes.</title>
        <authorList>
            <person name="Kawai M."/>
            <person name="Futagami T."/>
            <person name="Toyoda A."/>
            <person name="Takaki Y."/>
            <person name="Nishi S."/>
            <person name="Hori S."/>
            <person name="Arai W."/>
            <person name="Tsubouchi T."/>
            <person name="Morono Y."/>
            <person name="Uchiyama I."/>
            <person name="Ito T."/>
            <person name="Fujiyama A."/>
            <person name="Inagaki F."/>
            <person name="Takami H."/>
        </authorList>
    </citation>
    <scope>NUCLEOTIDE SEQUENCE</scope>
    <source>
        <strain evidence="3">Expedition CK06-06</strain>
    </source>
</reference>
<dbReference type="GO" id="GO:0016625">
    <property type="term" value="F:oxidoreductase activity, acting on the aldehyde or oxo group of donors, iron-sulfur protein as acceptor"/>
    <property type="evidence" value="ECO:0007669"/>
    <property type="project" value="InterPro"/>
</dbReference>
<dbReference type="InterPro" id="IPR051626">
    <property type="entry name" value="Oxidoreductase_gamma_subunit"/>
</dbReference>
<dbReference type="AlphaFoldDB" id="X0SV05"/>
<name>X0SV05_9ZZZZ</name>
<dbReference type="Pfam" id="PF01558">
    <property type="entry name" value="POR"/>
    <property type="match status" value="1"/>
</dbReference>
<dbReference type="PANTHER" id="PTHR43366">
    <property type="entry name" value="PYRUVATE SYNTHASE SUBUNIT PORC"/>
    <property type="match status" value="1"/>
</dbReference>